<dbReference type="AlphaFoldDB" id="A0A6M2B738"/>
<reference evidence="1 2" key="1">
    <citation type="submission" date="2020-01" db="EMBL/GenBank/DDBJ databases">
        <authorList>
            <person name="Lee S.D."/>
        </authorList>
    </citation>
    <scope>NUCLEOTIDE SEQUENCE [LARGE SCALE GENOMIC DNA]</scope>
    <source>
        <strain evidence="1 2">Lac-M11</strain>
    </source>
</reference>
<evidence type="ECO:0000313" key="2">
    <source>
        <dbReference type="Proteomes" id="UP000476696"/>
    </source>
</evidence>
<proteinExistence type="predicted"/>
<keyword evidence="2" id="KW-1185">Reference proteome</keyword>
<dbReference type="RefSeq" id="WP_165059891.1">
    <property type="nucleotide sequence ID" value="NZ_JAADJS010000003.1"/>
</dbReference>
<gene>
    <name evidence="1" type="ORF">GW579_15345</name>
</gene>
<organism evidence="1 2">
    <name type="scientific">Rahnella contaminans</name>
    <dbReference type="NCBI Taxonomy" id="2703882"/>
    <lineage>
        <taxon>Bacteria</taxon>
        <taxon>Pseudomonadati</taxon>
        <taxon>Pseudomonadota</taxon>
        <taxon>Gammaproteobacteria</taxon>
        <taxon>Enterobacterales</taxon>
        <taxon>Yersiniaceae</taxon>
        <taxon>Rahnella</taxon>
    </lineage>
</organism>
<comment type="caution">
    <text evidence="1">The sequence shown here is derived from an EMBL/GenBank/DDBJ whole genome shotgun (WGS) entry which is preliminary data.</text>
</comment>
<sequence>MFYKQWVRKYVTLSLAYMWKNYLINVREFTVTVQSVNTLRWNTWKYFLIPRIAIRGKIF</sequence>
<reference evidence="1 2" key="2">
    <citation type="submission" date="2020-03" db="EMBL/GenBank/DDBJ databases">
        <title>Rahnella aceri sp. nov., isoated from traditional Jeju Makgeolli.</title>
        <authorList>
            <person name="Kim I.S."/>
            <person name="Jeon D."/>
        </authorList>
    </citation>
    <scope>NUCLEOTIDE SEQUENCE [LARGE SCALE GENOMIC DNA]</scope>
    <source>
        <strain evidence="1 2">Lac-M11</strain>
    </source>
</reference>
<dbReference type="EMBL" id="JAADJS010000003">
    <property type="protein sequence ID" value="NGX88453.1"/>
    <property type="molecule type" value="Genomic_DNA"/>
</dbReference>
<evidence type="ECO:0000313" key="1">
    <source>
        <dbReference type="EMBL" id="NGX88453.1"/>
    </source>
</evidence>
<accession>A0A6M2B738</accession>
<protein>
    <submittedName>
        <fullName evidence="1">Uncharacterized protein</fullName>
    </submittedName>
</protein>
<name>A0A6M2B738_9GAMM</name>
<dbReference type="Proteomes" id="UP000476696">
    <property type="component" value="Unassembled WGS sequence"/>
</dbReference>